<keyword evidence="6 12" id="KW-0067">ATP-binding</keyword>
<dbReference type="FunFam" id="3.40.50.300:FF:000425">
    <property type="entry name" value="Probable ABC transporter, ATP-binding subunit"/>
    <property type="match status" value="1"/>
</dbReference>
<dbReference type="InterPro" id="IPR015853">
    <property type="entry name" value="ABC_transpr_FbpC"/>
</dbReference>
<comment type="similarity">
    <text evidence="1">Belongs to the ABC transporter superfamily.</text>
</comment>
<dbReference type="InterPro" id="IPR017871">
    <property type="entry name" value="ABC_transporter-like_CS"/>
</dbReference>
<keyword evidence="5" id="KW-0547">Nucleotide-binding</keyword>
<keyword evidence="9" id="KW-0472">Membrane</keyword>
<dbReference type="CDD" id="cd03259">
    <property type="entry name" value="ABC_Carb_Solutes_like"/>
    <property type="match status" value="1"/>
</dbReference>
<evidence type="ECO:0000256" key="6">
    <source>
        <dbReference type="ARBA" id="ARBA00022840"/>
    </source>
</evidence>
<dbReference type="InterPro" id="IPR027417">
    <property type="entry name" value="P-loop_NTPase"/>
</dbReference>
<dbReference type="EMBL" id="JAALFG010000004">
    <property type="protein sequence ID" value="NGP19147.1"/>
    <property type="molecule type" value="Genomic_DNA"/>
</dbReference>
<feature type="compositionally biased region" description="Polar residues" evidence="10">
    <location>
        <begin position="350"/>
        <end position="361"/>
    </location>
</feature>
<evidence type="ECO:0000256" key="3">
    <source>
        <dbReference type="ARBA" id="ARBA00022475"/>
    </source>
</evidence>
<reference evidence="12 13" key="2">
    <citation type="submission" date="2020-03" db="EMBL/GenBank/DDBJ databases">
        <title>Devosia chinhatensis sp. nov., isolated from a hexachlorocyclohexane (HCH) dump site in India.</title>
        <authorList>
            <person name="Kumar M."/>
            <person name="Lal R."/>
        </authorList>
    </citation>
    <scope>NUCLEOTIDE SEQUENCE [LARGE SCALE GENOMIC DNA]</scope>
    <source>
        <strain evidence="12 13">H239</strain>
    </source>
</reference>
<protein>
    <submittedName>
        <fullName evidence="12">ABC transporter ATP-binding protein</fullName>
    </submittedName>
</protein>
<dbReference type="PANTHER" id="PTHR42781:SF4">
    <property type="entry name" value="SPERMIDINE_PUTRESCINE IMPORT ATP-BINDING PROTEIN POTA"/>
    <property type="match status" value="1"/>
</dbReference>
<dbReference type="PROSITE" id="PS00211">
    <property type="entry name" value="ABC_TRANSPORTER_1"/>
    <property type="match status" value="1"/>
</dbReference>
<feature type="domain" description="ABC transporter" evidence="11">
    <location>
        <begin position="8"/>
        <end position="240"/>
    </location>
</feature>
<evidence type="ECO:0000256" key="1">
    <source>
        <dbReference type="ARBA" id="ARBA00005417"/>
    </source>
</evidence>
<dbReference type="GO" id="GO:0005524">
    <property type="term" value="F:ATP binding"/>
    <property type="evidence" value="ECO:0007669"/>
    <property type="project" value="UniProtKB-KW"/>
</dbReference>
<dbReference type="SUPFAM" id="SSF52540">
    <property type="entry name" value="P-loop containing nucleoside triphosphate hydrolases"/>
    <property type="match status" value="1"/>
</dbReference>
<dbReference type="GO" id="GO:0043190">
    <property type="term" value="C:ATP-binding cassette (ABC) transporter complex"/>
    <property type="evidence" value="ECO:0007669"/>
    <property type="project" value="InterPro"/>
</dbReference>
<keyword evidence="7" id="KW-0408">Iron</keyword>
<accession>A0A6M1SI49</accession>
<evidence type="ECO:0000313" key="13">
    <source>
        <dbReference type="Proteomes" id="UP000474802"/>
    </source>
</evidence>
<comment type="caution">
    <text evidence="12">The sequence shown here is derived from an EMBL/GenBank/DDBJ whole genome shotgun (WGS) entry which is preliminary data.</text>
</comment>
<dbReference type="InterPro" id="IPR008995">
    <property type="entry name" value="Mo/tungstate-bd_C_term_dom"/>
</dbReference>
<dbReference type="AlphaFoldDB" id="A0A6M1SI49"/>
<organism evidence="12 13">
    <name type="scientific">Devosia aurantiaca</name>
    <dbReference type="NCBI Taxonomy" id="2714858"/>
    <lineage>
        <taxon>Bacteria</taxon>
        <taxon>Pseudomonadati</taxon>
        <taxon>Pseudomonadota</taxon>
        <taxon>Alphaproteobacteria</taxon>
        <taxon>Hyphomicrobiales</taxon>
        <taxon>Devosiaceae</taxon>
        <taxon>Devosia</taxon>
    </lineage>
</organism>
<keyword evidence="2" id="KW-0813">Transport</keyword>
<evidence type="ECO:0000259" key="11">
    <source>
        <dbReference type="PROSITE" id="PS50893"/>
    </source>
</evidence>
<dbReference type="InterPro" id="IPR003593">
    <property type="entry name" value="AAA+_ATPase"/>
</dbReference>
<evidence type="ECO:0000256" key="2">
    <source>
        <dbReference type="ARBA" id="ARBA00022448"/>
    </source>
</evidence>
<dbReference type="GO" id="GO:0015697">
    <property type="term" value="P:quaternary ammonium group transport"/>
    <property type="evidence" value="ECO:0007669"/>
    <property type="project" value="UniProtKB-ARBA"/>
</dbReference>
<name>A0A6M1SI49_9HYPH</name>
<evidence type="ECO:0000256" key="10">
    <source>
        <dbReference type="SAM" id="MobiDB-lite"/>
    </source>
</evidence>
<keyword evidence="3" id="KW-1003">Cell membrane</keyword>
<dbReference type="InterPro" id="IPR013611">
    <property type="entry name" value="Transp-assoc_OB_typ2"/>
</dbReference>
<keyword evidence="8" id="KW-0406">Ion transport</keyword>
<keyword evidence="13" id="KW-1185">Reference proteome</keyword>
<dbReference type="GO" id="GO:0016887">
    <property type="term" value="F:ATP hydrolysis activity"/>
    <property type="evidence" value="ECO:0007669"/>
    <property type="project" value="InterPro"/>
</dbReference>
<dbReference type="PANTHER" id="PTHR42781">
    <property type="entry name" value="SPERMIDINE/PUTRESCINE IMPORT ATP-BINDING PROTEIN POTA"/>
    <property type="match status" value="1"/>
</dbReference>
<dbReference type="InterPro" id="IPR050093">
    <property type="entry name" value="ABC_SmlMolc_Importer"/>
</dbReference>
<dbReference type="Proteomes" id="UP000474802">
    <property type="component" value="Unassembled WGS sequence"/>
</dbReference>
<gene>
    <name evidence="12" type="ORF">G5575_17230</name>
</gene>
<feature type="region of interest" description="Disordered" evidence="10">
    <location>
        <begin position="342"/>
        <end position="361"/>
    </location>
</feature>
<dbReference type="PROSITE" id="PS50893">
    <property type="entry name" value="ABC_TRANSPORTER_2"/>
    <property type="match status" value="1"/>
</dbReference>
<evidence type="ECO:0000256" key="4">
    <source>
        <dbReference type="ARBA" id="ARBA00022496"/>
    </source>
</evidence>
<dbReference type="GO" id="GO:0015408">
    <property type="term" value="F:ABC-type ferric iron transporter activity"/>
    <property type="evidence" value="ECO:0007669"/>
    <property type="project" value="InterPro"/>
</dbReference>
<dbReference type="SUPFAM" id="SSF50331">
    <property type="entry name" value="MOP-like"/>
    <property type="match status" value="1"/>
</dbReference>
<dbReference type="Pfam" id="PF00005">
    <property type="entry name" value="ABC_tran"/>
    <property type="match status" value="1"/>
</dbReference>
<evidence type="ECO:0000256" key="9">
    <source>
        <dbReference type="ARBA" id="ARBA00023136"/>
    </source>
</evidence>
<dbReference type="RefSeq" id="WP_164535385.1">
    <property type="nucleotide sequence ID" value="NZ_JAALFG010000004.1"/>
</dbReference>
<sequence length="361" mass="39488">MTPTNSMLVLSAITRHFGQVAALQSISLEVGSGQILCLVGHSGCGKSTLLRAIAGIEALDAGSIVIDGKVVSGPGVFVEPEHRRIGFMFQDYALFPHLSVRDNIGFGLGRLSRGERQSRIDEIVERIGLHPLIDRFPHMLSGGEQQRVALARALAPQPRLLLMDEPFSNLDRVLRDKVRLETLSIIKQFGITAVVVTHDPEEALAIGDLVALMQKGRLVEAGSGSRIYDAPWTAYAARFFSRMNTIPARFNENVLETPLGRFEAHGMEGDPTVLVRPQSVKISAEGVPAIILDRMILGEIEELLLEIGGLDEPLIMRGTGRHELRPGDRVCVSVNPRDIMIFPENDDQSRSGSNINSLKPL</sequence>
<evidence type="ECO:0000313" key="12">
    <source>
        <dbReference type="EMBL" id="NGP19147.1"/>
    </source>
</evidence>
<proteinExistence type="inferred from homology"/>
<evidence type="ECO:0000256" key="7">
    <source>
        <dbReference type="ARBA" id="ARBA00023004"/>
    </source>
</evidence>
<dbReference type="Gene3D" id="3.40.50.300">
    <property type="entry name" value="P-loop containing nucleotide triphosphate hydrolases"/>
    <property type="match status" value="1"/>
</dbReference>
<keyword evidence="4" id="KW-0410">Iron transport</keyword>
<reference evidence="12 13" key="1">
    <citation type="submission" date="2020-02" db="EMBL/GenBank/DDBJ databases">
        <authorList>
            <person name="Khan S.A."/>
            <person name="Jeon C.O."/>
            <person name="Chun B.H."/>
        </authorList>
    </citation>
    <scope>NUCLEOTIDE SEQUENCE [LARGE SCALE GENOMIC DNA]</scope>
    <source>
        <strain evidence="12 13">H239</strain>
    </source>
</reference>
<evidence type="ECO:0000256" key="8">
    <source>
        <dbReference type="ARBA" id="ARBA00023065"/>
    </source>
</evidence>
<dbReference type="SMART" id="SM00382">
    <property type="entry name" value="AAA"/>
    <property type="match status" value="1"/>
</dbReference>
<dbReference type="InterPro" id="IPR003439">
    <property type="entry name" value="ABC_transporter-like_ATP-bd"/>
</dbReference>
<evidence type="ECO:0000256" key="5">
    <source>
        <dbReference type="ARBA" id="ARBA00022741"/>
    </source>
</evidence>
<dbReference type="Pfam" id="PF08402">
    <property type="entry name" value="TOBE_2"/>
    <property type="match status" value="1"/>
</dbReference>